<name>A0A1V6S9C0_9EURO</name>
<dbReference type="Proteomes" id="UP000191518">
    <property type="component" value="Unassembled WGS sequence"/>
</dbReference>
<gene>
    <name evidence="1" type="ORF">PENVUL_c004G02228</name>
</gene>
<evidence type="ECO:0000313" key="1">
    <source>
        <dbReference type="EMBL" id="OQE10334.1"/>
    </source>
</evidence>
<keyword evidence="2" id="KW-1185">Reference proteome</keyword>
<evidence type="ECO:0008006" key="3">
    <source>
        <dbReference type="Google" id="ProtNLM"/>
    </source>
</evidence>
<comment type="caution">
    <text evidence="1">The sequence shown here is derived from an EMBL/GenBank/DDBJ whole genome shotgun (WGS) entry which is preliminary data.</text>
</comment>
<organism evidence="1 2">
    <name type="scientific">Penicillium vulpinum</name>
    <dbReference type="NCBI Taxonomy" id="29845"/>
    <lineage>
        <taxon>Eukaryota</taxon>
        <taxon>Fungi</taxon>
        <taxon>Dikarya</taxon>
        <taxon>Ascomycota</taxon>
        <taxon>Pezizomycotina</taxon>
        <taxon>Eurotiomycetes</taxon>
        <taxon>Eurotiomycetidae</taxon>
        <taxon>Eurotiales</taxon>
        <taxon>Aspergillaceae</taxon>
        <taxon>Penicillium</taxon>
    </lineage>
</organism>
<dbReference type="Gene3D" id="2.40.128.320">
    <property type="entry name" value="Protein HRI1, N-terminal domain"/>
    <property type="match status" value="1"/>
</dbReference>
<accession>A0A1V6S9C0</accession>
<dbReference type="AlphaFoldDB" id="A0A1V6S9C0"/>
<dbReference type="InterPro" id="IPR043047">
    <property type="entry name" value="Hri1_N_sf"/>
</dbReference>
<proteinExistence type="predicted"/>
<protein>
    <recommendedName>
        <fullName evidence="3">Protein HRI1</fullName>
    </recommendedName>
</protein>
<dbReference type="EMBL" id="MDYP01000004">
    <property type="protein sequence ID" value="OQE10334.1"/>
    <property type="molecule type" value="Genomic_DNA"/>
</dbReference>
<dbReference type="OrthoDB" id="4045395at2759"/>
<dbReference type="Pfam" id="PF16815">
    <property type="entry name" value="HRI1"/>
    <property type="match status" value="1"/>
</dbReference>
<sequence>MSKLFVPLQSSLTTRLSMRWASETPFETTDTLVITVGEWYVDLRVDKQTGKIDWALAGECTDESKDPRRVVFTHEIDSHHNFNISNPCPFIPLPNGDELETGTMARPDIPGAPMTDYEEVWRYLPIREGPEGPGRGLAWIMESDEGILEEGQHQVTKIFLAQIGGSYLILYQKQTHVVSRTPLGQRAVKITGEGVSARREEWTDGHWEIKYALGPNIDDLPSMANGLDVKMRGRKSGENVAIGGCDFIVRAYASEATEAPRKIRQSRL</sequence>
<reference evidence="2" key="1">
    <citation type="journal article" date="2017" name="Nat. Microbiol.">
        <title>Global analysis of biosynthetic gene clusters reveals vast potential of secondary metabolite production in Penicillium species.</title>
        <authorList>
            <person name="Nielsen J.C."/>
            <person name="Grijseels S."/>
            <person name="Prigent S."/>
            <person name="Ji B."/>
            <person name="Dainat J."/>
            <person name="Nielsen K.F."/>
            <person name="Frisvad J.C."/>
            <person name="Workman M."/>
            <person name="Nielsen J."/>
        </authorList>
    </citation>
    <scope>NUCLEOTIDE SEQUENCE [LARGE SCALE GENOMIC DNA]</scope>
    <source>
        <strain evidence="2">IBT 29486</strain>
    </source>
</reference>
<dbReference type="InterPro" id="IPR031818">
    <property type="entry name" value="Hri1"/>
</dbReference>
<evidence type="ECO:0000313" key="2">
    <source>
        <dbReference type="Proteomes" id="UP000191518"/>
    </source>
</evidence>
<dbReference type="STRING" id="29845.A0A1V6S9C0"/>